<evidence type="ECO:0000256" key="1">
    <source>
        <dbReference type="SAM" id="MobiDB-lite"/>
    </source>
</evidence>
<accession>A0A645EAM9</accession>
<proteinExistence type="predicted"/>
<feature type="region of interest" description="Disordered" evidence="1">
    <location>
        <begin position="118"/>
        <end position="139"/>
    </location>
</feature>
<dbReference type="EMBL" id="VSSQ01044604">
    <property type="protein sequence ID" value="MPM98439.1"/>
    <property type="molecule type" value="Genomic_DNA"/>
</dbReference>
<sequence>MEDSDRVRTASHAGNHVVWLTPSHFRHLYQALLADHGLKIALHHRIRVWSGNRANDIKSVANIGHPVTHGFIEGILQGLGARLNRHHRRPQQLHAVDVGCLALDVLCAHVHHAFHPVARSHGRSRHPVLPGTGLGDHPRLAHPPSYQRLTDAVVNLVRTSVVQILSLQIDLRTTQQVRPPFGMIDRAGATDIMLEFVLELGHEGGIRHTLGVGRTQLIKRRNQRFSDENPAVRAEMPTIIRKLVLHVSHLHLELRQ</sequence>
<organism evidence="2">
    <name type="scientific">bioreactor metagenome</name>
    <dbReference type="NCBI Taxonomy" id="1076179"/>
    <lineage>
        <taxon>unclassified sequences</taxon>
        <taxon>metagenomes</taxon>
        <taxon>ecological metagenomes</taxon>
    </lineage>
</organism>
<dbReference type="AlphaFoldDB" id="A0A645EAM9"/>
<comment type="caution">
    <text evidence="2">The sequence shown here is derived from an EMBL/GenBank/DDBJ whole genome shotgun (WGS) entry which is preliminary data.</text>
</comment>
<gene>
    <name evidence="2" type="ORF">SDC9_145625</name>
</gene>
<reference evidence="2" key="1">
    <citation type="submission" date="2019-08" db="EMBL/GenBank/DDBJ databases">
        <authorList>
            <person name="Kucharzyk K."/>
            <person name="Murdoch R.W."/>
            <person name="Higgins S."/>
            <person name="Loffler F."/>
        </authorList>
    </citation>
    <scope>NUCLEOTIDE SEQUENCE</scope>
</reference>
<protein>
    <submittedName>
        <fullName evidence="2">Uncharacterized protein</fullName>
    </submittedName>
</protein>
<name>A0A645EAM9_9ZZZZ</name>
<evidence type="ECO:0000313" key="2">
    <source>
        <dbReference type="EMBL" id="MPM98439.1"/>
    </source>
</evidence>